<name>A0A8X7UVD3_BRACI</name>
<protein>
    <submittedName>
        <fullName evidence="1">Uncharacterized protein</fullName>
    </submittedName>
</protein>
<dbReference type="Proteomes" id="UP000886595">
    <property type="component" value="Unassembled WGS sequence"/>
</dbReference>
<evidence type="ECO:0000313" key="2">
    <source>
        <dbReference type="Proteomes" id="UP000886595"/>
    </source>
</evidence>
<reference evidence="1 2" key="1">
    <citation type="submission" date="2020-02" db="EMBL/GenBank/DDBJ databases">
        <authorList>
            <person name="Ma Q."/>
            <person name="Huang Y."/>
            <person name="Song X."/>
            <person name="Pei D."/>
        </authorList>
    </citation>
    <scope>NUCLEOTIDE SEQUENCE [LARGE SCALE GENOMIC DNA]</scope>
    <source>
        <strain evidence="1">Sxm20200214</strain>
        <tissue evidence="1">Leaf</tissue>
    </source>
</reference>
<gene>
    <name evidence="1" type="ORF">Bca52824_038868</name>
</gene>
<organism evidence="1 2">
    <name type="scientific">Brassica carinata</name>
    <name type="common">Ethiopian mustard</name>
    <name type="synonym">Abyssinian cabbage</name>
    <dbReference type="NCBI Taxonomy" id="52824"/>
    <lineage>
        <taxon>Eukaryota</taxon>
        <taxon>Viridiplantae</taxon>
        <taxon>Streptophyta</taxon>
        <taxon>Embryophyta</taxon>
        <taxon>Tracheophyta</taxon>
        <taxon>Spermatophyta</taxon>
        <taxon>Magnoliopsida</taxon>
        <taxon>eudicotyledons</taxon>
        <taxon>Gunneridae</taxon>
        <taxon>Pentapetalae</taxon>
        <taxon>rosids</taxon>
        <taxon>malvids</taxon>
        <taxon>Brassicales</taxon>
        <taxon>Brassicaceae</taxon>
        <taxon>Brassiceae</taxon>
        <taxon>Brassica</taxon>
    </lineage>
</organism>
<proteinExistence type="predicted"/>
<keyword evidence="2" id="KW-1185">Reference proteome</keyword>
<comment type="caution">
    <text evidence="1">The sequence shown here is derived from an EMBL/GenBank/DDBJ whole genome shotgun (WGS) entry which is preliminary data.</text>
</comment>
<dbReference type="OrthoDB" id="10268488at2759"/>
<accession>A0A8X7UVD3</accession>
<evidence type="ECO:0000313" key="1">
    <source>
        <dbReference type="EMBL" id="KAG2292199.1"/>
    </source>
</evidence>
<dbReference type="AlphaFoldDB" id="A0A8X7UVD3"/>
<sequence length="54" mass="6213">MDLNEEDYHRHASHHHAPFYSVALFTTTTGKWRRHRRMMNEAQEIDGGVSSGGS</sequence>
<dbReference type="EMBL" id="JAAMPC010000009">
    <property type="protein sequence ID" value="KAG2292199.1"/>
    <property type="molecule type" value="Genomic_DNA"/>
</dbReference>